<keyword evidence="3" id="KW-0949">S-adenosyl-L-methionine</keyword>
<evidence type="ECO:0000259" key="4">
    <source>
        <dbReference type="Pfam" id="PF13649"/>
    </source>
</evidence>
<keyword evidence="6" id="KW-1185">Reference proteome</keyword>
<dbReference type="RefSeq" id="WP_397023012.1">
    <property type="nucleotide sequence ID" value="NZ_JBITMB010000005.1"/>
</dbReference>
<dbReference type="PANTHER" id="PTHR43464">
    <property type="entry name" value="METHYLTRANSFERASE"/>
    <property type="match status" value="1"/>
</dbReference>
<dbReference type="GO" id="GO:0032259">
    <property type="term" value="P:methylation"/>
    <property type="evidence" value="ECO:0007669"/>
    <property type="project" value="UniProtKB-KW"/>
</dbReference>
<dbReference type="SUPFAM" id="SSF53335">
    <property type="entry name" value="S-adenosyl-L-methionine-dependent methyltransferases"/>
    <property type="match status" value="1"/>
</dbReference>
<evidence type="ECO:0000313" key="6">
    <source>
        <dbReference type="Proteomes" id="UP001612928"/>
    </source>
</evidence>
<protein>
    <submittedName>
        <fullName evidence="5">Class I SAM-dependent methyltransferase</fullName>
        <ecNumber evidence="5">2.1.1.-</ecNumber>
    </submittedName>
</protein>
<evidence type="ECO:0000256" key="1">
    <source>
        <dbReference type="ARBA" id="ARBA00022603"/>
    </source>
</evidence>
<accession>A0ABW8A911</accession>
<dbReference type="InterPro" id="IPR041698">
    <property type="entry name" value="Methyltransf_25"/>
</dbReference>
<dbReference type="Pfam" id="PF13649">
    <property type="entry name" value="Methyltransf_25"/>
    <property type="match status" value="1"/>
</dbReference>
<dbReference type="GO" id="GO:0008168">
    <property type="term" value="F:methyltransferase activity"/>
    <property type="evidence" value="ECO:0007669"/>
    <property type="project" value="UniProtKB-KW"/>
</dbReference>
<evidence type="ECO:0000256" key="2">
    <source>
        <dbReference type="ARBA" id="ARBA00022679"/>
    </source>
</evidence>
<comment type="caution">
    <text evidence="5">The sequence shown here is derived from an EMBL/GenBank/DDBJ whole genome shotgun (WGS) entry which is preliminary data.</text>
</comment>
<dbReference type="PANTHER" id="PTHR43464:SF19">
    <property type="entry name" value="UBIQUINONE BIOSYNTHESIS O-METHYLTRANSFERASE, MITOCHONDRIAL"/>
    <property type="match status" value="1"/>
</dbReference>
<dbReference type="InterPro" id="IPR029063">
    <property type="entry name" value="SAM-dependent_MTases_sf"/>
</dbReference>
<dbReference type="Gene3D" id="3.40.50.150">
    <property type="entry name" value="Vaccinia Virus protein VP39"/>
    <property type="match status" value="1"/>
</dbReference>
<dbReference type="EMBL" id="JBITMB010000005">
    <property type="protein sequence ID" value="MFI7442977.1"/>
    <property type="molecule type" value="Genomic_DNA"/>
</dbReference>
<feature type="domain" description="Methyltransferase" evidence="4">
    <location>
        <begin position="45"/>
        <end position="137"/>
    </location>
</feature>
<sequence length="269" mass="29037">MGFEELKKRQSVVWGAGPYERLPEHYRPLLDHVAAVAGVRPGERVLDVATGTGALAVRLARAGAEVTGVDLAPALVETARRLAAEEGLPIRFEVGDAEALPYGDAAFDVVVSSVGSIFAPDHGAVARELARVCRPGGRLVLGHWSAERGVVDMFRVMAAFMPEPPPGVGSPFRWGDRAYVEERLGEAFALRFEEGDAPQVSGSGEEVWELFSTVYGPTRVLAEGLGPERREELRRAFVGFYEGFRVGDGVRQPRPYLVVVGTRRGAGVV</sequence>
<proteinExistence type="predicted"/>
<keyword evidence="1 5" id="KW-0489">Methyltransferase</keyword>
<keyword evidence="2 5" id="KW-0808">Transferase</keyword>
<evidence type="ECO:0000313" key="5">
    <source>
        <dbReference type="EMBL" id="MFI7442977.1"/>
    </source>
</evidence>
<dbReference type="EC" id="2.1.1.-" evidence="5"/>
<organism evidence="5 6">
    <name type="scientific">Nonomuraea indica</name>
    <dbReference type="NCBI Taxonomy" id="1581193"/>
    <lineage>
        <taxon>Bacteria</taxon>
        <taxon>Bacillati</taxon>
        <taxon>Actinomycetota</taxon>
        <taxon>Actinomycetes</taxon>
        <taxon>Streptosporangiales</taxon>
        <taxon>Streptosporangiaceae</taxon>
        <taxon>Nonomuraea</taxon>
    </lineage>
</organism>
<evidence type="ECO:0000256" key="3">
    <source>
        <dbReference type="ARBA" id="ARBA00022691"/>
    </source>
</evidence>
<dbReference type="Proteomes" id="UP001612928">
    <property type="component" value="Unassembled WGS sequence"/>
</dbReference>
<dbReference type="CDD" id="cd02440">
    <property type="entry name" value="AdoMet_MTases"/>
    <property type="match status" value="1"/>
</dbReference>
<name>A0ABW8A911_9ACTN</name>
<gene>
    <name evidence="5" type="ORF">ACIBP5_23660</name>
</gene>
<reference evidence="5 6" key="1">
    <citation type="submission" date="2024-10" db="EMBL/GenBank/DDBJ databases">
        <title>The Natural Products Discovery Center: Release of the First 8490 Sequenced Strains for Exploring Actinobacteria Biosynthetic Diversity.</title>
        <authorList>
            <person name="Kalkreuter E."/>
            <person name="Kautsar S.A."/>
            <person name="Yang D."/>
            <person name="Bader C.D."/>
            <person name="Teijaro C.N."/>
            <person name="Fluegel L."/>
            <person name="Davis C.M."/>
            <person name="Simpson J.R."/>
            <person name="Lauterbach L."/>
            <person name="Steele A.D."/>
            <person name="Gui C."/>
            <person name="Meng S."/>
            <person name="Li G."/>
            <person name="Viehrig K."/>
            <person name="Ye F."/>
            <person name="Su P."/>
            <person name="Kiefer A.F."/>
            <person name="Nichols A."/>
            <person name="Cepeda A.J."/>
            <person name="Yan W."/>
            <person name="Fan B."/>
            <person name="Jiang Y."/>
            <person name="Adhikari A."/>
            <person name="Zheng C.-J."/>
            <person name="Schuster L."/>
            <person name="Cowan T.M."/>
            <person name="Smanski M.J."/>
            <person name="Chevrette M.G."/>
            <person name="De Carvalho L.P.S."/>
            <person name="Shen B."/>
        </authorList>
    </citation>
    <scope>NUCLEOTIDE SEQUENCE [LARGE SCALE GENOMIC DNA]</scope>
    <source>
        <strain evidence="5 6">NPDC049503</strain>
    </source>
</reference>